<reference evidence="3 4" key="1">
    <citation type="submission" date="2015-07" db="EMBL/GenBank/DDBJ databases">
        <title>Genome analysis of myxobacterium Chondromyces crocatus Cm c5 reveals a high potential for natural compound synthesis and the genetic basis for the loss of fruiting body formation.</title>
        <authorList>
            <person name="Zaburannyi N."/>
            <person name="Bunk B."/>
            <person name="Maier J."/>
            <person name="Overmann J."/>
            <person name="Mueller R."/>
        </authorList>
    </citation>
    <scope>NUCLEOTIDE SEQUENCE [LARGE SCALE GENOMIC DNA]</scope>
    <source>
        <strain evidence="3 4">Cm c5</strain>
    </source>
</reference>
<feature type="compositionally biased region" description="Acidic residues" evidence="1">
    <location>
        <begin position="26"/>
        <end position="59"/>
    </location>
</feature>
<name>A0A0K1EMD7_CHOCO</name>
<dbReference type="RefSeq" id="WP_050433522.1">
    <property type="nucleotide sequence ID" value="NZ_CP012159.1"/>
</dbReference>
<dbReference type="KEGG" id="ccro:CMC5_060040"/>
<dbReference type="Proteomes" id="UP000067626">
    <property type="component" value="Chromosome"/>
</dbReference>
<feature type="compositionally biased region" description="Basic residues" evidence="1">
    <location>
        <begin position="1"/>
        <end position="10"/>
    </location>
</feature>
<feature type="compositionally biased region" description="Basic and acidic residues" evidence="1">
    <location>
        <begin position="11"/>
        <end position="25"/>
    </location>
</feature>
<dbReference type="STRING" id="52.CMC5_060040"/>
<gene>
    <name evidence="3" type="ORF">CMC5_060040</name>
</gene>
<evidence type="ECO:0000313" key="3">
    <source>
        <dbReference type="EMBL" id="AKT41793.1"/>
    </source>
</evidence>
<keyword evidence="2" id="KW-0812">Transmembrane</keyword>
<evidence type="ECO:0000256" key="2">
    <source>
        <dbReference type="SAM" id="Phobius"/>
    </source>
</evidence>
<feature type="region of interest" description="Disordered" evidence="1">
    <location>
        <begin position="1"/>
        <end position="89"/>
    </location>
</feature>
<proteinExistence type="predicted"/>
<dbReference type="AlphaFoldDB" id="A0A0K1EMD7"/>
<dbReference type="PATRIC" id="fig|52.7.peg.6615"/>
<evidence type="ECO:0000256" key="1">
    <source>
        <dbReference type="SAM" id="MobiDB-lite"/>
    </source>
</evidence>
<dbReference type="EMBL" id="CP012159">
    <property type="protein sequence ID" value="AKT41793.1"/>
    <property type="molecule type" value="Genomic_DNA"/>
</dbReference>
<protein>
    <submittedName>
        <fullName evidence="3">Uncharacterized protein</fullName>
    </submittedName>
</protein>
<accession>A0A0K1EMD7</accession>
<dbReference type="OrthoDB" id="5507735at2"/>
<keyword evidence="4" id="KW-1185">Reference proteome</keyword>
<feature type="compositionally biased region" description="Basic and acidic residues" evidence="1">
    <location>
        <begin position="60"/>
        <end position="72"/>
    </location>
</feature>
<organism evidence="3 4">
    <name type="scientific">Chondromyces crocatus</name>
    <dbReference type="NCBI Taxonomy" id="52"/>
    <lineage>
        <taxon>Bacteria</taxon>
        <taxon>Pseudomonadati</taxon>
        <taxon>Myxococcota</taxon>
        <taxon>Polyangia</taxon>
        <taxon>Polyangiales</taxon>
        <taxon>Polyangiaceae</taxon>
        <taxon>Chondromyces</taxon>
    </lineage>
</organism>
<keyword evidence="2" id="KW-0472">Membrane</keyword>
<evidence type="ECO:0000313" key="4">
    <source>
        <dbReference type="Proteomes" id="UP000067626"/>
    </source>
</evidence>
<feature type="transmembrane region" description="Helical" evidence="2">
    <location>
        <begin position="99"/>
        <end position="117"/>
    </location>
</feature>
<keyword evidence="2" id="KW-1133">Transmembrane helix</keyword>
<sequence>MAKSDSRKKRPGDDEPVDAKTSSEERDADTEATDETSETADEASETADEASENDADEASEEKAKAPAREGRARAKGRPTPRALPPPPLPVQGGALGKSLLLFVLIIGGLAAAFAIFGQETGGRGAVAWKPGSKTQVEITLVASDKRDLSCWSPQEQNERHCGFEAPAKPWSKGDPNDDKLLLRPYTTVDGVQFLAAGVWSDPALAGNLPLGRFSVKCTFNVEGSFKRPSVRWSSEGSWLDQTNDWMTGHVSGCRLIGATP</sequence>